<dbReference type="EMBL" id="JAXCGZ010002073">
    <property type="protein sequence ID" value="KAK7084486.1"/>
    <property type="molecule type" value="Genomic_DNA"/>
</dbReference>
<proteinExistence type="predicted"/>
<evidence type="ECO:0000313" key="4">
    <source>
        <dbReference type="Proteomes" id="UP001381693"/>
    </source>
</evidence>
<accession>A0AAN9A860</accession>
<dbReference type="Proteomes" id="UP001381693">
    <property type="component" value="Unassembled WGS sequence"/>
</dbReference>
<keyword evidence="2" id="KW-1133">Transmembrane helix</keyword>
<gene>
    <name evidence="3" type="ORF">SK128_010302</name>
</gene>
<feature type="region of interest" description="Disordered" evidence="1">
    <location>
        <begin position="330"/>
        <end position="371"/>
    </location>
</feature>
<feature type="region of interest" description="Disordered" evidence="1">
    <location>
        <begin position="520"/>
        <end position="541"/>
    </location>
</feature>
<evidence type="ECO:0000313" key="3">
    <source>
        <dbReference type="EMBL" id="KAK7084486.1"/>
    </source>
</evidence>
<dbReference type="AlphaFoldDB" id="A0AAN9A860"/>
<keyword evidence="2" id="KW-0472">Membrane</keyword>
<keyword evidence="2" id="KW-0812">Transmembrane</keyword>
<reference evidence="3 4" key="1">
    <citation type="submission" date="2023-11" db="EMBL/GenBank/DDBJ databases">
        <title>Halocaridina rubra genome assembly.</title>
        <authorList>
            <person name="Smith C."/>
        </authorList>
    </citation>
    <scope>NUCLEOTIDE SEQUENCE [LARGE SCALE GENOMIC DNA]</scope>
    <source>
        <strain evidence="3">EP-1</strain>
        <tissue evidence="3">Whole</tissue>
    </source>
</reference>
<evidence type="ECO:0000256" key="1">
    <source>
        <dbReference type="SAM" id="MobiDB-lite"/>
    </source>
</evidence>
<feature type="transmembrane region" description="Helical" evidence="2">
    <location>
        <begin position="484"/>
        <end position="504"/>
    </location>
</feature>
<organism evidence="3 4">
    <name type="scientific">Halocaridina rubra</name>
    <name type="common">Hawaiian red shrimp</name>
    <dbReference type="NCBI Taxonomy" id="373956"/>
    <lineage>
        <taxon>Eukaryota</taxon>
        <taxon>Metazoa</taxon>
        <taxon>Ecdysozoa</taxon>
        <taxon>Arthropoda</taxon>
        <taxon>Crustacea</taxon>
        <taxon>Multicrustacea</taxon>
        <taxon>Malacostraca</taxon>
        <taxon>Eumalacostraca</taxon>
        <taxon>Eucarida</taxon>
        <taxon>Decapoda</taxon>
        <taxon>Pleocyemata</taxon>
        <taxon>Caridea</taxon>
        <taxon>Atyoidea</taxon>
        <taxon>Atyidae</taxon>
        <taxon>Halocaridina</taxon>
    </lineage>
</organism>
<sequence>MLLCHGLFKRSPYLINQHLICDWYLNEASQYQRYDKDNFESLTHGTKYVVSDYKDLISYGVDVPSEGTDSGGAFLFNDVGNEDMIRIQIGVSSSLTLRTSFWCDKEDSSLLIRTTCHPNYDEIQLCGDGDELSGRNGRWNFVYWNNTCGATTDAEAEETFTGSNWTIWLSQLKIQPSGSGERELGGCVGFEYIEVLADDATAPVPETTTSLTTSSTDATTEIPTTQFSTSVSTSSTEPTATISTDVASSSFEPTATTITEVTTTPLATAESTSLSAEITVTVSSDVSSSSFEPTAITTTEITTTQLDTNEPTSSSVTTITIFTEDASSSFEPTATTCNSKSTTEASTDGLEPTTSMSRKPTPVSSDPTAPQITETITSSNIVTPTTNTTARTVTSALVSTTLHASTVTLFSTSVEKTSISKTSQPSITEQASPKSSTVVLSSGSNIAATNDASTTEISPSTDAMEFSNPCGEHLCIMGLTVEQFIVVCLSAVILLLLILLFILFMQKRSKKTLFVKVISSPSGEDQNKRRNPTSRDPASYDIEMSDSVDQVKLKNSFHSEPSSSQMHRHVRIPMKSPQGREEWAGIPRVRQGIQDKREKKRNNWRERPELPRQGIRLIRPAGGFPRPNRLALRASTFHTQSSNKMNRFVRIQTPPLYRNYNSFPH</sequence>
<name>A0AAN9A860_HALRR</name>
<keyword evidence="4" id="KW-1185">Reference proteome</keyword>
<evidence type="ECO:0000256" key="2">
    <source>
        <dbReference type="SAM" id="Phobius"/>
    </source>
</evidence>
<protein>
    <submittedName>
        <fullName evidence="3">Uncharacterized protein</fullName>
    </submittedName>
</protein>
<feature type="compositionally biased region" description="Low complexity" evidence="1">
    <location>
        <begin position="204"/>
        <end position="241"/>
    </location>
</feature>
<comment type="caution">
    <text evidence="3">The sequence shown here is derived from an EMBL/GenBank/DDBJ whole genome shotgun (WGS) entry which is preliminary data.</text>
</comment>
<feature type="region of interest" description="Disordered" evidence="1">
    <location>
        <begin position="204"/>
        <end position="248"/>
    </location>
</feature>